<evidence type="ECO:0000313" key="5">
    <source>
        <dbReference type="Proteomes" id="UP000195607"/>
    </source>
</evidence>
<dbReference type="GO" id="GO:0016787">
    <property type="term" value="F:hydrolase activity"/>
    <property type="evidence" value="ECO:0007669"/>
    <property type="project" value="InterPro"/>
</dbReference>
<dbReference type="InterPro" id="IPR002925">
    <property type="entry name" value="Dienelactn_hydro"/>
</dbReference>
<dbReference type="AlphaFoldDB" id="A0A1N5VG54"/>
<evidence type="ECO:0000259" key="1">
    <source>
        <dbReference type="Pfam" id="PF01738"/>
    </source>
</evidence>
<dbReference type="OrthoDB" id="33195at2157"/>
<dbReference type="Pfam" id="PF01738">
    <property type="entry name" value="DLH"/>
    <property type="match status" value="1"/>
</dbReference>
<sequence>MAELTESMKKFSIENDLKLDYLEIKSEGSRGKIMVVSEIWGLTAFIKSFSRKLAMEGYDVIAPDLYSRPEDKKVFTEENIMDAMRPMWSLPPEKRRDPEAIKEVMGKLSPVGKQIFEFVSEKRELMEKRMLSDLSKLYEQEMKGVSKKGIIGFCMGGGLAFQLSTSKAFEASVIFYGASPRNLDEMEHIKGAVFGIYAGEDSGINATLPQVMERVVKYKTDFEMKLYPGTYHAFFNDTGMSYNKEASEDAWEKVKYFYRRYMK</sequence>
<dbReference type="GeneID" id="41588601"/>
<dbReference type="EMBL" id="LT719092">
    <property type="protein sequence ID" value="SJK85155.1"/>
    <property type="molecule type" value="Genomic_DNA"/>
</dbReference>
<dbReference type="InterPro" id="IPR029058">
    <property type="entry name" value="AB_hydrolase_fold"/>
</dbReference>
<dbReference type="SUPFAM" id="SSF53474">
    <property type="entry name" value="alpha/beta-Hydrolases"/>
    <property type="match status" value="1"/>
</dbReference>
<dbReference type="Proteomes" id="UP000195607">
    <property type="component" value="Chromosome I"/>
</dbReference>
<protein>
    <submittedName>
        <fullName evidence="2">Carboxymethylenebutenolidase</fullName>
    </submittedName>
</protein>
<feature type="domain" description="Dienelactone hydrolase" evidence="1">
    <location>
        <begin position="33"/>
        <end position="261"/>
    </location>
</feature>
<dbReference type="STRING" id="1673428.CPM_1355"/>
<dbReference type="RefSeq" id="WP_083705323.1">
    <property type="nucleotide sequence ID" value="NZ_LT671858.1"/>
</dbReference>
<dbReference type="Proteomes" id="UP000187822">
    <property type="component" value="Chromosome I"/>
</dbReference>
<dbReference type="InterPro" id="IPR051049">
    <property type="entry name" value="Dienelactone_hydrolase-like"/>
</dbReference>
<keyword evidence="4" id="KW-1185">Reference proteome</keyword>
<proteinExistence type="predicted"/>
<reference evidence="2 5" key="1">
    <citation type="submission" date="2016-04" db="EMBL/GenBank/DDBJ databases">
        <authorList>
            <person name="Evans L.H."/>
            <person name="Alamgir A."/>
            <person name="Owens N."/>
            <person name="Weber N.D."/>
            <person name="Virtaneva K."/>
            <person name="Barbian K."/>
            <person name="Babar A."/>
            <person name="Rosenke K."/>
        </authorList>
    </citation>
    <scope>NUCLEOTIDE SEQUENCE [LARGE SCALE GENOMIC DNA]</scope>
    <source>
        <strain evidence="2">S5</strain>
        <strain evidence="5">S5(T) (JCM 30642 \VKM B-2941)</strain>
    </source>
</reference>
<dbReference type="KEGG" id="cdiv:CPM_1355"/>
<dbReference type="Gene3D" id="3.40.50.1820">
    <property type="entry name" value="alpha/beta hydrolase"/>
    <property type="match status" value="1"/>
</dbReference>
<accession>A0A1N5VG54</accession>
<reference evidence="4" key="2">
    <citation type="submission" date="2016-06" db="EMBL/GenBank/DDBJ databases">
        <authorList>
            <person name="Toshchakov V.S."/>
        </authorList>
    </citation>
    <scope>NUCLEOTIDE SEQUENCE [LARGE SCALE GENOMIC DNA]</scope>
    <source>
        <strain>PM4 (JCM 30641</strain>
        <strain evidence="4">\VKM B-2940)</strain>
    </source>
</reference>
<organism evidence="2 5">
    <name type="scientific">Cuniculiplasma divulgatum</name>
    <dbReference type="NCBI Taxonomy" id="1673428"/>
    <lineage>
        <taxon>Archaea</taxon>
        <taxon>Methanobacteriati</taxon>
        <taxon>Thermoplasmatota</taxon>
        <taxon>Thermoplasmata</taxon>
        <taxon>Thermoplasmatales</taxon>
        <taxon>Cuniculiplasmataceae</taxon>
        <taxon>Cuniculiplasma</taxon>
    </lineage>
</organism>
<name>A0A1N5VG54_9ARCH</name>
<evidence type="ECO:0000313" key="3">
    <source>
        <dbReference type="EMBL" id="SJK85155.1"/>
    </source>
</evidence>
<dbReference type="EMBL" id="LT671858">
    <property type="protein sequence ID" value="SIM71579.1"/>
    <property type="molecule type" value="Genomic_DNA"/>
</dbReference>
<dbReference type="PANTHER" id="PTHR46623">
    <property type="entry name" value="CARBOXYMETHYLENEBUTENOLIDASE-RELATED"/>
    <property type="match status" value="1"/>
</dbReference>
<reference evidence="3" key="3">
    <citation type="submission" date="2016-06" db="EMBL/GenBank/DDBJ databases">
        <authorList>
            <person name="Olsen C.W."/>
            <person name="Carey S."/>
            <person name="Hinshaw L."/>
            <person name="Karasin A.I."/>
        </authorList>
    </citation>
    <scope>NUCLEOTIDE SEQUENCE [LARGE SCALE GENOMIC DNA]</scope>
    <source>
        <strain evidence="3">PM4</strain>
    </source>
</reference>
<evidence type="ECO:0000313" key="4">
    <source>
        <dbReference type="Proteomes" id="UP000187822"/>
    </source>
</evidence>
<evidence type="ECO:0000313" key="2">
    <source>
        <dbReference type="EMBL" id="SIM71579.1"/>
    </source>
</evidence>
<gene>
    <name evidence="3" type="ORF">CPM_1355</name>
    <name evidence="2" type="ORF">CSP5_1356</name>
</gene>
<dbReference type="PANTHER" id="PTHR46623:SF6">
    <property type="entry name" value="ALPHA_BETA-HYDROLASES SUPERFAMILY PROTEIN"/>
    <property type="match status" value="1"/>
</dbReference>